<dbReference type="STRING" id="211114.SAMN04489726_2379"/>
<dbReference type="AlphaFoldDB" id="A0A1G9UFE0"/>
<gene>
    <name evidence="1" type="ORF">SAMN04489726_2379</name>
</gene>
<dbReference type="PANTHER" id="PTHR39441:SF1">
    <property type="entry name" value="DUF2252 DOMAIN-CONTAINING PROTEIN"/>
    <property type="match status" value="1"/>
</dbReference>
<dbReference type="eggNOG" id="COG4320">
    <property type="taxonomic scope" value="Bacteria"/>
</dbReference>
<protein>
    <submittedName>
        <fullName evidence="1">Uncharacterized conserved protein, DUF2252 family</fullName>
    </submittedName>
</protein>
<organism evidence="1 2">
    <name type="scientific">Allokutzneria albata</name>
    <name type="common">Kibdelosporangium albatum</name>
    <dbReference type="NCBI Taxonomy" id="211114"/>
    <lineage>
        <taxon>Bacteria</taxon>
        <taxon>Bacillati</taxon>
        <taxon>Actinomycetota</taxon>
        <taxon>Actinomycetes</taxon>
        <taxon>Pseudonocardiales</taxon>
        <taxon>Pseudonocardiaceae</taxon>
        <taxon>Allokutzneria</taxon>
    </lineage>
</organism>
<dbReference type="InterPro" id="IPR018721">
    <property type="entry name" value="DUF2252"/>
</dbReference>
<evidence type="ECO:0000313" key="1">
    <source>
        <dbReference type="EMBL" id="SDM58628.1"/>
    </source>
</evidence>
<accession>A0A1G9UFE0</accession>
<dbReference type="PANTHER" id="PTHR39441">
    <property type="entry name" value="DUF2252 DOMAIN-CONTAINING PROTEIN"/>
    <property type="match status" value="1"/>
</dbReference>
<dbReference type="Proteomes" id="UP000183376">
    <property type="component" value="Chromosome I"/>
</dbReference>
<reference evidence="1 2" key="1">
    <citation type="submission" date="2016-10" db="EMBL/GenBank/DDBJ databases">
        <authorList>
            <person name="de Groot N.N."/>
        </authorList>
    </citation>
    <scope>NUCLEOTIDE SEQUENCE [LARGE SCALE GENOMIC DNA]</scope>
    <source>
        <strain evidence="1 2">DSM 44149</strain>
    </source>
</reference>
<dbReference type="Pfam" id="PF10009">
    <property type="entry name" value="DUF2252"/>
    <property type="match status" value="1"/>
</dbReference>
<dbReference type="OrthoDB" id="1491115at2"/>
<keyword evidence="2" id="KW-1185">Reference proteome</keyword>
<dbReference type="EMBL" id="LT629701">
    <property type="protein sequence ID" value="SDM58628.1"/>
    <property type="molecule type" value="Genomic_DNA"/>
</dbReference>
<sequence length="459" mass="49894">MMEGVDRQTVFRLWQKPAEVYARGCDLRADVRPKLHDHDARGAGRPTAVEFVRATNAPRLAELTPLRVGRMLASPFAFFRGSAGLMAADLAGTPTSGVTAQICGDAHAANFGLFGTNEGRIIMDINDFDETVPGPWEWDLKRLAASLVLAGRAGGVSEDGCAKAAKDAVRAYRRTMARLAEMPFLEAWNALADAATIGKLKADELLDDFAKASKKARKNTSAKVAAKWTARGEGDEVRFVENLPVLRHVTSEVARSVADGLAGYVGTLRESRRGLITRYAIADIAFRVVGTGSVGLRNYLVLLHGNDNDALVLQVKQAAPSCLAPYLNVPPHEHEGKRVVDGARLVQAESDLLLGWTTVDGRHYIVRQFRNMKGDIDPTALREDHLDDYGRLAGALLARAHCRSADPRLLAGYCGDDAELDDAVGNYAVRYADTVEADHAELRAAVRRGELDAEIEDRD</sequence>
<proteinExistence type="predicted"/>
<evidence type="ECO:0000313" key="2">
    <source>
        <dbReference type="Proteomes" id="UP000183376"/>
    </source>
</evidence>
<name>A0A1G9UFE0_ALLAB</name>